<evidence type="ECO:0000256" key="3">
    <source>
        <dbReference type="ARBA" id="ARBA00022448"/>
    </source>
</evidence>
<dbReference type="Pfam" id="PF01061">
    <property type="entry name" value="ABC2_membrane"/>
    <property type="match status" value="1"/>
</dbReference>
<evidence type="ECO:0000256" key="9">
    <source>
        <dbReference type="ARBA" id="ARBA00023047"/>
    </source>
</evidence>
<evidence type="ECO:0000259" key="12">
    <source>
        <dbReference type="PROSITE" id="PS51012"/>
    </source>
</evidence>
<dbReference type="AlphaFoldDB" id="A0AAV4YIC4"/>
<dbReference type="PROSITE" id="PS51012">
    <property type="entry name" value="ABC_TM2"/>
    <property type="match status" value="1"/>
</dbReference>
<evidence type="ECO:0000256" key="7">
    <source>
        <dbReference type="ARBA" id="ARBA00022903"/>
    </source>
</evidence>
<dbReference type="InterPro" id="IPR013525">
    <property type="entry name" value="ABC2_TM"/>
</dbReference>
<evidence type="ECO:0000256" key="1">
    <source>
        <dbReference type="ARBA" id="ARBA00004651"/>
    </source>
</evidence>
<feature type="transmembrane region" description="Helical" evidence="11">
    <location>
        <begin position="31"/>
        <end position="55"/>
    </location>
</feature>
<evidence type="ECO:0000256" key="11">
    <source>
        <dbReference type="RuleBase" id="RU361157"/>
    </source>
</evidence>
<evidence type="ECO:0000256" key="6">
    <source>
        <dbReference type="ARBA" id="ARBA00022692"/>
    </source>
</evidence>
<protein>
    <recommendedName>
        <fullName evidence="11">Transport permease protein</fullName>
    </recommendedName>
</protein>
<dbReference type="InterPro" id="IPR047817">
    <property type="entry name" value="ABC2_TM_bact-type"/>
</dbReference>
<accession>A0AAV4YIC4</accession>
<dbReference type="GO" id="GO:0015774">
    <property type="term" value="P:polysaccharide transport"/>
    <property type="evidence" value="ECO:0007669"/>
    <property type="project" value="UniProtKB-KW"/>
</dbReference>
<keyword evidence="6 11" id="KW-0812">Transmembrane</keyword>
<keyword evidence="4 11" id="KW-1003">Cell membrane</keyword>
<dbReference type="EMBL" id="BPNI01000021">
    <property type="protein sequence ID" value="GJA40713.1"/>
    <property type="molecule type" value="Genomic_DNA"/>
</dbReference>
<dbReference type="Proteomes" id="UP000886939">
    <property type="component" value="Unassembled WGS sequence"/>
</dbReference>
<feature type="transmembrane region" description="Helical" evidence="11">
    <location>
        <begin position="108"/>
        <end position="137"/>
    </location>
</feature>
<feature type="domain" description="ABC transmembrane type-2" evidence="12">
    <location>
        <begin position="32"/>
        <end position="256"/>
    </location>
</feature>
<sequence length="264" mass="29871">MIALFGSALEHKSLIRDLVIRDISARYKGTLLGMVWALLNPLLMLGLYTFFFTLILKSKWGVGDTQANYGLMLFCGLIVHGWMAEVLSRSPDLLSSNRNYVKKVVFPLDTLVWITVLSSLFQVFLSLVLLCLLALLMGNGLSWTFFLLPLVLLPLFALLLGLGWFVASLAVYFRDIGQFMGSFLTLLLFTSTAFFSLETAPEVIRSFLLFNPLTIIMDSLRDVLILHRQPDWRLLAVHAVVSFSVMWLGYRWFNKTKAGFADVL</sequence>
<proteinExistence type="inferred from homology"/>
<keyword evidence="5" id="KW-0762">Sugar transport</keyword>
<keyword evidence="9" id="KW-0625">Polysaccharide transport</keyword>
<dbReference type="GO" id="GO:0140359">
    <property type="term" value="F:ABC-type transporter activity"/>
    <property type="evidence" value="ECO:0007669"/>
    <property type="project" value="InterPro"/>
</dbReference>
<dbReference type="GO" id="GO:0043190">
    <property type="term" value="C:ATP-binding cassette (ABC) transporter complex"/>
    <property type="evidence" value="ECO:0007669"/>
    <property type="project" value="InterPro"/>
</dbReference>
<evidence type="ECO:0000256" key="10">
    <source>
        <dbReference type="ARBA" id="ARBA00023136"/>
    </source>
</evidence>
<reference evidence="13" key="1">
    <citation type="submission" date="2021-07" db="EMBL/GenBank/DDBJ databases">
        <title>Draft genome sequence of carbapenem-resistant Aeromonas spp. in Japan.</title>
        <authorList>
            <person name="Maehana S."/>
            <person name="Suzuki M."/>
            <person name="Kitasato H."/>
        </authorList>
    </citation>
    <scope>NUCLEOTIDE SEQUENCE</scope>
    <source>
        <strain evidence="13">KAM343</strain>
    </source>
</reference>
<comment type="similarity">
    <text evidence="2 11">Belongs to the ABC-2 integral membrane protein family.</text>
</comment>
<feature type="transmembrane region" description="Helical" evidence="11">
    <location>
        <begin position="232"/>
        <end position="250"/>
    </location>
</feature>
<dbReference type="PANTHER" id="PTHR30413:SF10">
    <property type="entry name" value="CAPSULE POLYSACCHARIDE EXPORT INNER-MEMBRANE PROTEIN CTRC"/>
    <property type="match status" value="1"/>
</dbReference>
<dbReference type="PRINTS" id="PR00164">
    <property type="entry name" value="ABC2TRNSPORT"/>
</dbReference>
<name>A0AAV4YIC4_AERCA</name>
<feature type="transmembrane region" description="Helical" evidence="11">
    <location>
        <begin position="143"/>
        <end position="167"/>
    </location>
</feature>
<evidence type="ECO:0000313" key="14">
    <source>
        <dbReference type="Proteomes" id="UP000886939"/>
    </source>
</evidence>
<keyword evidence="7" id="KW-0972">Capsule biogenesis/degradation</keyword>
<dbReference type="InterPro" id="IPR000412">
    <property type="entry name" value="ABC_2_transport"/>
</dbReference>
<keyword evidence="8 11" id="KW-1133">Transmembrane helix</keyword>
<evidence type="ECO:0000256" key="8">
    <source>
        <dbReference type="ARBA" id="ARBA00022989"/>
    </source>
</evidence>
<comment type="subcellular location">
    <subcellularLocation>
        <location evidence="11">Cell inner membrane</location>
        <topology evidence="11">Multi-pass membrane protein</topology>
    </subcellularLocation>
    <subcellularLocation>
        <location evidence="1">Cell membrane</location>
        <topology evidence="1">Multi-pass membrane protein</topology>
    </subcellularLocation>
</comment>
<evidence type="ECO:0000313" key="13">
    <source>
        <dbReference type="EMBL" id="GJA40713.1"/>
    </source>
</evidence>
<evidence type="ECO:0000256" key="2">
    <source>
        <dbReference type="ARBA" id="ARBA00007783"/>
    </source>
</evidence>
<organism evidence="13 14">
    <name type="scientific">Aeromonas caviae</name>
    <name type="common">Aeromonas punctata</name>
    <dbReference type="NCBI Taxonomy" id="648"/>
    <lineage>
        <taxon>Bacteria</taxon>
        <taxon>Pseudomonadati</taxon>
        <taxon>Pseudomonadota</taxon>
        <taxon>Gammaproteobacteria</taxon>
        <taxon>Aeromonadales</taxon>
        <taxon>Aeromonadaceae</taxon>
        <taxon>Aeromonas</taxon>
    </lineage>
</organism>
<keyword evidence="10 11" id="KW-0472">Membrane</keyword>
<feature type="transmembrane region" description="Helical" evidence="11">
    <location>
        <begin position="179"/>
        <end position="197"/>
    </location>
</feature>
<dbReference type="GO" id="GO:0015920">
    <property type="term" value="P:lipopolysaccharide transport"/>
    <property type="evidence" value="ECO:0007669"/>
    <property type="project" value="TreeGrafter"/>
</dbReference>
<dbReference type="PANTHER" id="PTHR30413">
    <property type="entry name" value="INNER MEMBRANE TRANSPORT PERMEASE"/>
    <property type="match status" value="1"/>
</dbReference>
<comment type="caution">
    <text evidence="13">The sequence shown here is derived from an EMBL/GenBank/DDBJ whole genome shotgun (WGS) entry which is preliminary data.</text>
</comment>
<dbReference type="RefSeq" id="WP_005349947.1">
    <property type="nucleotide sequence ID" value="NZ_AP024948.1"/>
</dbReference>
<feature type="transmembrane region" description="Helical" evidence="11">
    <location>
        <begin position="67"/>
        <end position="87"/>
    </location>
</feature>
<keyword evidence="3 11" id="KW-0813">Transport</keyword>
<gene>
    <name evidence="13" type="ORF">KAM343_15090</name>
</gene>
<evidence type="ECO:0000256" key="5">
    <source>
        <dbReference type="ARBA" id="ARBA00022597"/>
    </source>
</evidence>
<evidence type="ECO:0000256" key="4">
    <source>
        <dbReference type="ARBA" id="ARBA00022475"/>
    </source>
</evidence>